<feature type="transmembrane region" description="Helical" evidence="1">
    <location>
        <begin position="687"/>
        <end position="705"/>
    </location>
</feature>
<dbReference type="OrthoDB" id="5819478at2759"/>
<feature type="transmembrane region" description="Helical" evidence="1">
    <location>
        <begin position="238"/>
        <end position="261"/>
    </location>
</feature>
<dbReference type="SUPFAM" id="SSF53448">
    <property type="entry name" value="Nucleotide-diphospho-sugar transferases"/>
    <property type="match status" value="1"/>
</dbReference>
<dbReference type="PANTHER" id="PTHR36851:SF1">
    <property type="entry name" value="GLYCO_TRANS_2-LIKE DOMAIN-CONTAINING PROTEIN"/>
    <property type="match status" value="1"/>
</dbReference>
<dbReference type="Pfam" id="PF13632">
    <property type="entry name" value="Glyco_trans_2_3"/>
    <property type="match status" value="1"/>
</dbReference>
<feature type="domain" description="Glycosyltransferase 2-like" evidence="2">
    <location>
        <begin position="442"/>
        <end position="699"/>
    </location>
</feature>
<dbReference type="Gene3D" id="3.90.550.10">
    <property type="entry name" value="Spore Coat Polysaccharide Biosynthesis Protein SpsA, Chain A"/>
    <property type="match status" value="1"/>
</dbReference>
<reference evidence="3 4" key="1">
    <citation type="journal article" date="2017" name="BMC Genomics">
        <title>Chromosome level assembly and secondary metabolite potential of the parasitic fungus Cordyceps militaris.</title>
        <authorList>
            <person name="Kramer G.J."/>
            <person name="Nodwell J.R."/>
        </authorList>
    </citation>
    <scope>NUCLEOTIDE SEQUENCE [LARGE SCALE GENOMIC DNA]</scope>
    <source>
        <strain evidence="3 4">ATCC 34164</strain>
    </source>
</reference>
<name>A0A2H4S991_CORMI</name>
<dbReference type="InterPro" id="IPR029044">
    <property type="entry name" value="Nucleotide-diphossugar_trans"/>
</dbReference>
<dbReference type="VEuPathDB" id="FungiDB:CCM_06317"/>
<keyword evidence="1" id="KW-1133">Transmembrane helix</keyword>
<evidence type="ECO:0000313" key="3">
    <source>
        <dbReference type="EMBL" id="ATY59673.1"/>
    </source>
</evidence>
<organism evidence="3 4">
    <name type="scientific">Cordyceps militaris</name>
    <name type="common">Caterpillar fungus</name>
    <name type="synonym">Clavaria militaris</name>
    <dbReference type="NCBI Taxonomy" id="73501"/>
    <lineage>
        <taxon>Eukaryota</taxon>
        <taxon>Fungi</taxon>
        <taxon>Dikarya</taxon>
        <taxon>Ascomycota</taxon>
        <taxon>Pezizomycotina</taxon>
        <taxon>Sordariomycetes</taxon>
        <taxon>Hypocreomycetidae</taxon>
        <taxon>Hypocreales</taxon>
        <taxon>Cordycipitaceae</taxon>
        <taxon>Cordyceps</taxon>
    </lineage>
</organism>
<dbReference type="PANTHER" id="PTHR36851">
    <property type="entry name" value="UNNAMED PRODUCT"/>
    <property type="match status" value="1"/>
</dbReference>
<dbReference type="AlphaFoldDB" id="A0A2H4S991"/>
<evidence type="ECO:0000313" key="4">
    <source>
        <dbReference type="Proteomes" id="UP000323067"/>
    </source>
</evidence>
<keyword evidence="1" id="KW-0812">Transmembrane</keyword>
<dbReference type="VEuPathDB" id="FungiDB:A9K55_003674"/>
<proteinExistence type="predicted"/>
<dbReference type="Proteomes" id="UP000323067">
    <property type="component" value="Chromosome iv"/>
</dbReference>
<accession>A0A2H4S991</accession>
<dbReference type="EMBL" id="CP023322">
    <property type="protein sequence ID" value="ATY59673.1"/>
    <property type="molecule type" value="Genomic_DNA"/>
</dbReference>
<dbReference type="InterPro" id="IPR001173">
    <property type="entry name" value="Glyco_trans_2-like"/>
</dbReference>
<evidence type="ECO:0000259" key="2">
    <source>
        <dbReference type="Pfam" id="PF13632"/>
    </source>
</evidence>
<gene>
    <name evidence="3" type="ORF">A9K55_003674</name>
</gene>
<sequence length="828" mass="92414">MTPCTPKLHPSSHDVPPLVAHQPFPSEPTRSLIPTNIASIMAIKTDCYFEFLLIHDAYHRHEPPEKAFVCHGYGRRLTHKEARCVLKPKRLAFIVCPGWVGLQLPSRLVIPLTGGSNDMYIPLSFQLCQVHWQSRHVIGVCGTWSVLSRAFSPLQTSDQRREWMRSESILQTTAAVMAIFAWFSRRVGGLSLIALLTLTYWVLSHEYNAARRLVKPDSTDKTPPSRFSYGAGVWSYVFAYYSLLIHFLVFIAPIRACMAVWDITASLRKDARLHAIRDYKTHRPRRDSQASISSSETLTTERLSISASSVDPMSDIELSSMSESEEPTADSVIHAIIIPNYKEEIDTLRESLEVLACHPHAAMTYDASPLQIYLGMEQREVKGESKALELIQEFGRKFRRMDYTTHPGDIPGEAAGKGSNMAWAAKKLSEKYSTKTRNNVVITSMDADSHLASKYFAQVTNMHLSNPDTALNTLYAAPIIFDRNAHNVPALVRTADVLWCAAGMSGLYNGSVLSPPTSVYSVPLALVDRVGGWDTDAEAIGEDLHMFVKCFFATNGNLTCRTIMSPVSQSNITSGSGAGIRGAARDIGARYSQALRHMWGALDSGFALRQGARLWRDRKLTTRAFRPLHQHTGDDADFYIPENQANGGDAEVAAENGIFSDVVQETIQAPDWERIFYMYHRLFEAHFLPVHMAVLVIASAIWAWITEGNGDPNGLSWTFTISAILRTVGFMAIGAYLFLYESYHRLAVQARERDMRHAGLDSGMSFSHRSFKKNILDYTLIPLVAPLYGTVPAMQAAVAQLWTVNLVYQVSKKESRQKVEKPSVADMA</sequence>
<feature type="transmembrane region" description="Helical" evidence="1">
    <location>
        <begin position="717"/>
        <end position="739"/>
    </location>
</feature>
<evidence type="ECO:0000256" key="1">
    <source>
        <dbReference type="SAM" id="Phobius"/>
    </source>
</evidence>
<keyword evidence="1" id="KW-0472">Membrane</keyword>
<feature type="transmembrane region" description="Helical" evidence="1">
    <location>
        <begin position="187"/>
        <end position="203"/>
    </location>
</feature>
<protein>
    <recommendedName>
        <fullName evidence="2">Glycosyltransferase 2-like domain-containing protein</fullName>
    </recommendedName>
</protein>